<keyword evidence="2" id="KW-0741">SOS mutagenesis</keyword>
<dbReference type="InterPro" id="IPR050116">
    <property type="entry name" value="DNA_polymerase-Y"/>
</dbReference>
<dbReference type="InterPro" id="IPR025188">
    <property type="entry name" value="DUF4113"/>
</dbReference>
<keyword evidence="2" id="KW-0227">DNA damage</keyword>
<dbReference type="EMBL" id="BMKK01000001">
    <property type="protein sequence ID" value="GGD45714.1"/>
    <property type="molecule type" value="Genomic_DNA"/>
</dbReference>
<evidence type="ECO:0000259" key="4">
    <source>
        <dbReference type="PROSITE" id="PS50173"/>
    </source>
</evidence>
<protein>
    <submittedName>
        <fullName evidence="5">SOS mutagenesis and repair protein UmuC</fullName>
    </submittedName>
</protein>
<feature type="domain" description="UmuC" evidence="4">
    <location>
        <begin position="2"/>
        <end position="187"/>
    </location>
</feature>
<dbReference type="GO" id="GO:0009432">
    <property type="term" value="P:SOS response"/>
    <property type="evidence" value="ECO:0007669"/>
    <property type="project" value="UniProtKB-KW"/>
</dbReference>
<accession>A0A916YHP1</accession>
<dbReference type="InterPro" id="IPR043128">
    <property type="entry name" value="Rev_trsase/Diguanyl_cyclase"/>
</dbReference>
<dbReference type="Gene3D" id="1.10.150.20">
    <property type="entry name" value="5' to 3' exonuclease, C-terminal subdomain"/>
    <property type="match status" value="1"/>
</dbReference>
<dbReference type="InterPro" id="IPR043502">
    <property type="entry name" value="DNA/RNA_pol_sf"/>
</dbReference>
<dbReference type="Pfam" id="PF13438">
    <property type="entry name" value="DUF4113"/>
    <property type="match status" value="1"/>
</dbReference>
<reference evidence="5" key="2">
    <citation type="submission" date="2020-09" db="EMBL/GenBank/DDBJ databases">
        <authorList>
            <person name="Sun Q."/>
            <person name="Zhou Y."/>
        </authorList>
    </citation>
    <scope>NUCLEOTIDE SEQUENCE</scope>
    <source>
        <strain evidence="5">CGMCC 1.15958</strain>
    </source>
</reference>
<evidence type="ECO:0000256" key="3">
    <source>
        <dbReference type="ARBA" id="ARBA00023236"/>
    </source>
</evidence>
<dbReference type="GO" id="GO:0006281">
    <property type="term" value="P:DNA repair"/>
    <property type="evidence" value="ECO:0007669"/>
    <property type="project" value="InterPro"/>
</dbReference>
<dbReference type="Gene3D" id="3.30.70.270">
    <property type="match status" value="1"/>
</dbReference>
<comment type="caution">
    <text evidence="5">The sequence shown here is derived from an EMBL/GenBank/DDBJ whole genome shotgun (WGS) entry which is preliminary data.</text>
</comment>
<evidence type="ECO:0000313" key="5">
    <source>
        <dbReference type="EMBL" id="GGD45714.1"/>
    </source>
</evidence>
<evidence type="ECO:0000256" key="1">
    <source>
        <dbReference type="ARBA" id="ARBA00010945"/>
    </source>
</evidence>
<sequence>MFALVDCNNFYASCQRVFQPNLVGKPIVVYSNNDGCVISRSNEAKALGVPMGAAAYQWEKFFEQNGIEVFSANFALYGDMSQRVMTILNDFSPEMEVYSIDEAFIKFEGFERFNLQHIGESMHHRVTKGTGIPISVGIAPTKSLAKVANRIAKKFPEHTNNVYLIDDEEKRIKALRWLKIEDVWGIGRKHAKRLQAIGVKTALDFTMLDDKWVQENMAIVGLRLKRDLEGKPTLDLEEAQQKKNIAITRSFEGNHTERDFLEERISTFAVTCAEKLRLQKSCCNSVMVFIQTNRHRVDLPQYNRNILLNLQFPTNSSIEISNFALQALSIIFREGYEYKRAGVIVQDFTDEDATQINIFENSDERHKKLMQSIDKVNAMFGQQKIRLGSQDPKKTWKMKQEKLSPNYTTKLSDIIVIRV</sequence>
<dbReference type="Gene3D" id="3.40.1170.60">
    <property type="match status" value="1"/>
</dbReference>
<dbReference type="PANTHER" id="PTHR11076:SF33">
    <property type="entry name" value="DNA POLYMERASE KAPPA"/>
    <property type="match status" value="1"/>
</dbReference>
<keyword evidence="6" id="KW-1185">Reference proteome</keyword>
<dbReference type="PROSITE" id="PS50173">
    <property type="entry name" value="UMUC"/>
    <property type="match status" value="1"/>
</dbReference>
<evidence type="ECO:0000256" key="2">
    <source>
        <dbReference type="ARBA" id="ARBA00023199"/>
    </source>
</evidence>
<keyword evidence="3" id="KW-0742">SOS response</keyword>
<dbReference type="GO" id="GO:0042276">
    <property type="term" value="P:error-prone translesion synthesis"/>
    <property type="evidence" value="ECO:0007669"/>
    <property type="project" value="TreeGrafter"/>
</dbReference>
<comment type="similarity">
    <text evidence="1">Belongs to the DNA polymerase type-Y family.</text>
</comment>
<proteinExistence type="inferred from homology"/>
<name>A0A916YHP1_9BACT</name>
<dbReference type="RefSeq" id="WP_188764640.1">
    <property type="nucleotide sequence ID" value="NZ_BMKK01000001.1"/>
</dbReference>
<dbReference type="AlphaFoldDB" id="A0A916YHP1"/>
<dbReference type="PANTHER" id="PTHR11076">
    <property type="entry name" value="DNA REPAIR POLYMERASE UMUC / TRANSFERASE FAMILY MEMBER"/>
    <property type="match status" value="1"/>
</dbReference>
<reference evidence="5" key="1">
    <citation type="journal article" date="2014" name="Int. J. Syst. Evol. Microbiol.">
        <title>Complete genome sequence of Corynebacterium casei LMG S-19264T (=DSM 44701T), isolated from a smear-ripened cheese.</title>
        <authorList>
            <consortium name="US DOE Joint Genome Institute (JGI-PGF)"/>
            <person name="Walter F."/>
            <person name="Albersmeier A."/>
            <person name="Kalinowski J."/>
            <person name="Ruckert C."/>
        </authorList>
    </citation>
    <scope>NUCLEOTIDE SEQUENCE</scope>
    <source>
        <strain evidence="5">CGMCC 1.15958</strain>
    </source>
</reference>
<dbReference type="SUPFAM" id="SSF56672">
    <property type="entry name" value="DNA/RNA polymerases"/>
    <property type="match status" value="1"/>
</dbReference>
<dbReference type="GO" id="GO:0003887">
    <property type="term" value="F:DNA-directed DNA polymerase activity"/>
    <property type="evidence" value="ECO:0007669"/>
    <property type="project" value="UniProtKB-KW"/>
</dbReference>
<dbReference type="Pfam" id="PF00817">
    <property type="entry name" value="IMS"/>
    <property type="match status" value="1"/>
</dbReference>
<organism evidence="5 6">
    <name type="scientific">Emticicia aquatilis</name>
    <dbReference type="NCBI Taxonomy" id="1537369"/>
    <lineage>
        <taxon>Bacteria</taxon>
        <taxon>Pseudomonadati</taxon>
        <taxon>Bacteroidota</taxon>
        <taxon>Cytophagia</taxon>
        <taxon>Cytophagales</taxon>
        <taxon>Leadbetterellaceae</taxon>
        <taxon>Emticicia</taxon>
    </lineage>
</organism>
<dbReference type="InterPro" id="IPR017961">
    <property type="entry name" value="DNA_pol_Y-fam_little_finger"/>
</dbReference>
<gene>
    <name evidence="5" type="primary">umuC</name>
    <name evidence="5" type="ORF">GCM10011514_07130</name>
</gene>
<evidence type="ECO:0000313" key="6">
    <source>
        <dbReference type="Proteomes" id="UP000609064"/>
    </source>
</evidence>
<dbReference type="InterPro" id="IPR001126">
    <property type="entry name" value="UmuC"/>
</dbReference>
<dbReference type="GO" id="GO:0003684">
    <property type="term" value="F:damaged DNA binding"/>
    <property type="evidence" value="ECO:0007669"/>
    <property type="project" value="InterPro"/>
</dbReference>
<dbReference type="CDD" id="cd01700">
    <property type="entry name" value="PolY_Pol_V_umuC"/>
    <property type="match status" value="1"/>
</dbReference>
<dbReference type="Proteomes" id="UP000609064">
    <property type="component" value="Unassembled WGS sequence"/>
</dbReference>
<dbReference type="Pfam" id="PF11799">
    <property type="entry name" value="IMS_C"/>
    <property type="match status" value="1"/>
</dbReference>